<name>A0A267GNJ0_9PLAT</name>
<gene>
    <name evidence="3" type="ORF">BOX15_Mlig014022g1</name>
    <name evidence="2" type="ORF">BOX15_Mlig014022g2</name>
</gene>
<feature type="transmembrane region" description="Helical" evidence="1">
    <location>
        <begin position="451"/>
        <end position="473"/>
    </location>
</feature>
<dbReference type="AlphaFoldDB" id="A0A267GNJ0"/>
<dbReference type="EMBL" id="NIVC01000225">
    <property type="protein sequence ID" value="PAA87601.1"/>
    <property type="molecule type" value="Genomic_DNA"/>
</dbReference>
<reference evidence="3 4" key="1">
    <citation type="submission" date="2017-06" db="EMBL/GenBank/DDBJ databases">
        <title>A platform for efficient transgenesis in Macrostomum lignano, a flatworm model organism for stem cell research.</title>
        <authorList>
            <person name="Berezikov E."/>
        </authorList>
    </citation>
    <scope>NUCLEOTIDE SEQUENCE [LARGE SCALE GENOMIC DNA]</scope>
    <source>
        <strain evidence="3">DV1</strain>
        <tissue evidence="3">Whole organism</tissue>
    </source>
</reference>
<evidence type="ECO:0000313" key="4">
    <source>
        <dbReference type="Proteomes" id="UP000215902"/>
    </source>
</evidence>
<accession>A0A267GNJ0</accession>
<sequence>MSLLSLWLVPESDSLLQQLMLWLRHRLLQLPVFANVTLLNDTSWTDNADVGVSQLVANQVRLDSAYFAAFCCIQLLAILAPALLCACVWRRRRRRQRRRRRRMKRPQDPEVEGRVKPGSREVSVYAISGLSGFDESSSDRCSVSTCASDTTDAGGHWCDSSISDSDIEVSQHRCLVLSMLVLLLLLLATAAVSVALLIDFWNSGNQLQSRMLTESNRTATFRASTAQLVSDVNRLIDDLIESSNATLIDEFQANFYVIQSFFNGFARYIIEQLFDLLKLQPVLVQLEAFISKIESVEKIQSQAKVLAADLTSVKAELDDLRSELNSSCSKLCNSASYFECPNILASLSNLKLQVSPSLVQFDSLTTVITFMRQRGINVTQMRSDFIGTYASINQSLRTIDAEVNKLLNSVTVGIANEFGKIKNSSASLTASLSQTADSESVWSVVRDARTYFIIAVVLMSLALLPFYVFAVLLGTDLVRCLSWLLSLMSMELRDHRLRSVRLTDLNSLDAGPERIGGFPVSTVSAADLRRYDERRAKLRKYRQHCLGSFRQLSGSSRTYACGVLAVSIVTTLAFSLPVLAYYATSVADVRLCRYLRTSEGRATLDANLDSALLQHLWPGVTNLLEKSLQLPIPFDFSKRPNQLFTRLSTQCDNSSVSLFTALQMMNVINLTAFVYSPTVQQNLDYGKNMLHAALAGLAPETVLSADLRSIGESAEVSALGSLIDEELSRIDLLNQLDQPLLKLDAVALTDAIDRLADASSTTSAAVIAKHYNNELRSQTLSKLSFLQRRVEILTAVINATATGPSATSTIQRLAANIAGYKAAFGSPASVKAAADGVYDATVGRYLPPLVQLLDPMRERILQRLLPCLGFQQLVESGSALACSEVIESSLSVALALLLSLVALLLAACVFLGLLLQASGFCCILRGCGCCCGCNRDCSS</sequence>
<feature type="transmembrane region" description="Helical" evidence="1">
    <location>
        <begin position="559"/>
        <end position="583"/>
    </location>
</feature>
<comment type="caution">
    <text evidence="3">The sequence shown here is derived from an EMBL/GenBank/DDBJ whole genome shotgun (WGS) entry which is preliminary data.</text>
</comment>
<evidence type="ECO:0000256" key="1">
    <source>
        <dbReference type="SAM" id="Phobius"/>
    </source>
</evidence>
<feature type="transmembrane region" description="Helical" evidence="1">
    <location>
        <begin position="175"/>
        <end position="201"/>
    </location>
</feature>
<keyword evidence="1" id="KW-0472">Membrane</keyword>
<evidence type="ECO:0000313" key="3">
    <source>
        <dbReference type="EMBL" id="PAA87601.1"/>
    </source>
</evidence>
<keyword evidence="4" id="KW-1185">Reference proteome</keyword>
<organism evidence="3 4">
    <name type="scientific">Macrostomum lignano</name>
    <dbReference type="NCBI Taxonomy" id="282301"/>
    <lineage>
        <taxon>Eukaryota</taxon>
        <taxon>Metazoa</taxon>
        <taxon>Spiralia</taxon>
        <taxon>Lophotrochozoa</taxon>
        <taxon>Platyhelminthes</taxon>
        <taxon>Rhabditophora</taxon>
        <taxon>Macrostomorpha</taxon>
        <taxon>Macrostomida</taxon>
        <taxon>Macrostomidae</taxon>
        <taxon>Macrostomum</taxon>
    </lineage>
</organism>
<evidence type="ECO:0008006" key="5">
    <source>
        <dbReference type="Google" id="ProtNLM"/>
    </source>
</evidence>
<feature type="transmembrane region" description="Helical" evidence="1">
    <location>
        <begin position="65"/>
        <end position="89"/>
    </location>
</feature>
<keyword evidence="1" id="KW-0812">Transmembrane</keyword>
<feature type="transmembrane region" description="Helical" evidence="1">
    <location>
        <begin position="892"/>
        <end position="915"/>
    </location>
</feature>
<protein>
    <recommendedName>
        <fullName evidence="5">Prominin</fullName>
    </recommendedName>
</protein>
<dbReference type="Proteomes" id="UP000215902">
    <property type="component" value="Unassembled WGS sequence"/>
</dbReference>
<dbReference type="EMBL" id="NIVC01000797">
    <property type="protein sequence ID" value="PAA76740.1"/>
    <property type="molecule type" value="Genomic_DNA"/>
</dbReference>
<keyword evidence="1" id="KW-1133">Transmembrane helix</keyword>
<proteinExistence type="predicted"/>
<evidence type="ECO:0000313" key="2">
    <source>
        <dbReference type="EMBL" id="PAA76740.1"/>
    </source>
</evidence>